<dbReference type="InterPro" id="IPR016181">
    <property type="entry name" value="Acyl_CoA_acyltransferase"/>
</dbReference>
<evidence type="ECO:0000313" key="4">
    <source>
        <dbReference type="Proteomes" id="UP000216533"/>
    </source>
</evidence>
<dbReference type="AlphaFoldDB" id="A0A255E8Q7"/>
<feature type="region of interest" description="Disordered" evidence="1">
    <location>
        <begin position="92"/>
        <end position="112"/>
    </location>
</feature>
<dbReference type="Pfam" id="PF13530">
    <property type="entry name" value="SCP2_2"/>
    <property type="match status" value="1"/>
</dbReference>
<dbReference type="InterPro" id="IPR041380">
    <property type="entry name" value="Acetyltransf_17"/>
</dbReference>
<reference evidence="3 4" key="1">
    <citation type="submission" date="2017-07" db="EMBL/GenBank/DDBJ databases">
        <title>Draft whole genome sequences of clinical Proprionibacteriaceae strains.</title>
        <authorList>
            <person name="Bernier A.-M."/>
            <person name="Bernard K."/>
            <person name="Domingo M.-C."/>
        </authorList>
    </citation>
    <scope>NUCLEOTIDE SEQUENCE [LARGE SCALE GENOMIC DNA]</scope>
    <source>
        <strain evidence="3 4">NML 160184</strain>
    </source>
</reference>
<evidence type="ECO:0000259" key="2">
    <source>
        <dbReference type="PROSITE" id="PS51186"/>
    </source>
</evidence>
<feature type="domain" description="N-acetyltransferase" evidence="2">
    <location>
        <begin position="69"/>
        <end position="218"/>
    </location>
</feature>
<dbReference type="PROSITE" id="PS51186">
    <property type="entry name" value="GNAT"/>
    <property type="match status" value="1"/>
</dbReference>
<dbReference type="GO" id="GO:0034069">
    <property type="term" value="F:aminoglycoside N-acetyltransferase activity"/>
    <property type="evidence" value="ECO:0007669"/>
    <property type="project" value="TreeGrafter"/>
</dbReference>
<dbReference type="Gene3D" id="3.30.1050.10">
    <property type="entry name" value="SCP2 sterol-binding domain"/>
    <property type="match status" value="1"/>
</dbReference>
<comment type="caution">
    <text evidence="3">The sequence shown here is derived from an EMBL/GenBank/DDBJ whole genome shotgun (WGS) entry which is preliminary data.</text>
</comment>
<evidence type="ECO:0000313" key="3">
    <source>
        <dbReference type="EMBL" id="OYN87670.1"/>
    </source>
</evidence>
<sequence>MARWGQRCRQRGRQSQRHQSGHDAGLLAHGGPPRPVRDGVRSAYGTFGRHRQWSSTVRRQPCNDVAVTVSLRPLTAAHHEAGLQLRHEAFGAPRPADAGNAPTANTDADPGRHWWGHTEGDALLSRGCWVEYGAYFGGVEVPNAGLAGITIAAEARGQGLLKELLAVMWREAREAGRSVSTFFPTAPGIYRSAGCEVIADKDTIGLPLAALSRLKPAPGVRLSRGAAADVPAVQDLYARAAALTNGALTRTGVRFTATAADLLAEFTGLTMAWLGDEPVGYLLWDRTVGDHHTGPGLVVEDFVSVHSDATTALLASLASFDAVTDSLTIDAPAETLRWAFPAATWQLIERRPYMLKVLDPVGSLTARTWPEVDLDLSWQLLDPLLSELTGGYRLRCLGGSVEAASAEVGDAPCFTAGGWALLYAGAATTGQLRLTGQLTGPAEQDRLFDALFSGHRPAIHDYF</sequence>
<dbReference type="SUPFAM" id="SSF55718">
    <property type="entry name" value="SCP-like"/>
    <property type="match status" value="1"/>
</dbReference>
<dbReference type="EMBL" id="NMVI01000016">
    <property type="protein sequence ID" value="OYN87670.1"/>
    <property type="molecule type" value="Genomic_DNA"/>
</dbReference>
<accession>A0A255E8Q7</accession>
<proteinExistence type="predicted"/>
<gene>
    <name evidence="3" type="ORF">CGZ92_08220</name>
</gene>
<dbReference type="Proteomes" id="UP000216533">
    <property type="component" value="Unassembled WGS sequence"/>
</dbReference>
<dbReference type="InterPro" id="IPR036527">
    <property type="entry name" value="SCP2_sterol-bd_dom_sf"/>
</dbReference>
<dbReference type="InterPro" id="IPR000182">
    <property type="entry name" value="GNAT_dom"/>
</dbReference>
<feature type="compositionally biased region" description="Basic residues" evidence="1">
    <location>
        <begin position="1"/>
        <end position="16"/>
    </location>
</feature>
<protein>
    <recommendedName>
        <fullName evidence="2">N-acetyltransferase domain-containing protein</fullName>
    </recommendedName>
</protein>
<name>A0A255E8Q7_9ACTN</name>
<feature type="region of interest" description="Disordered" evidence="1">
    <location>
        <begin position="1"/>
        <end position="38"/>
    </location>
</feature>
<dbReference type="Pfam" id="PF13527">
    <property type="entry name" value="Acetyltransf_9"/>
    <property type="match status" value="1"/>
</dbReference>
<evidence type="ECO:0000256" key="1">
    <source>
        <dbReference type="SAM" id="MobiDB-lite"/>
    </source>
</evidence>
<dbReference type="InterPro" id="IPR051554">
    <property type="entry name" value="Acetyltransferase_Eis"/>
</dbReference>
<dbReference type="Pfam" id="PF17668">
    <property type="entry name" value="Acetyltransf_17"/>
    <property type="match status" value="1"/>
</dbReference>
<dbReference type="SUPFAM" id="SSF55729">
    <property type="entry name" value="Acyl-CoA N-acyltransferases (Nat)"/>
    <property type="match status" value="1"/>
</dbReference>
<dbReference type="InterPro" id="IPR025559">
    <property type="entry name" value="Eis_dom"/>
</dbReference>
<dbReference type="PANTHER" id="PTHR37817:SF1">
    <property type="entry name" value="N-ACETYLTRANSFERASE EIS"/>
    <property type="match status" value="1"/>
</dbReference>
<dbReference type="GO" id="GO:0030649">
    <property type="term" value="P:aminoglycoside antibiotic catabolic process"/>
    <property type="evidence" value="ECO:0007669"/>
    <property type="project" value="TreeGrafter"/>
</dbReference>
<dbReference type="Gene3D" id="3.40.630.30">
    <property type="match status" value="2"/>
</dbReference>
<organism evidence="3 4">
    <name type="scientific">Parenemella sanctibonifatiensis</name>
    <dbReference type="NCBI Taxonomy" id="2016505"/>
    <lineage>
        <taxon>Bacteria</taxon>
        <taxon>Bacillati</taxon>
        <taxon>Actinomycetota</taxon>
        <taxon>Actinomycetes</taxon>
        <taxon>Propionibacteriales</taxon>
        <taxon>Propionibacteriaceae</taxon>
        <taxon>Parenemella</taxon>
    </lineage>
</organism>
<dbReference type="PANTHER" id="PTHR37817">
    <property type="entry name" value="N-ACETYLTRANSFERASE EIS"/>
    <property type="match status" value="1"/>
</dbReference>